<dbReference type="SUPFAM" id="SSF51197">
    <property type="entry name" value="Clavaminate synthase-like"/>
    <property type="match status" value="1"/>
</dbReference>
<dbReference type="OrthoDB" id="21665at2"/>
<feature type="domain" description="Aspartyl/asparaginy/proline hydroxylase" evidence="4">
    <location>
        <begin position="41"/>
        <end position="199"/>
    </location>
</feature>
<dbReference type="PANTHER" id="PTHR46332:SF5">
    <property type="entry name" value="ASPARTATE BETA-HYDROXYLASE DOMAIN CONTAINING 2"/>
    <property type="match status" value="1"/>
</dbReference>
<dbReference type="Gene3D" id="2.60.120.330">
    <property type="entry name" value="B-lactam Antibiotic, Isopenicillin N Synthase, Chain"/>
    <property type="match status" value="1"/>
</dbReference>
<protein>
    <submittedName>
        <fullName evidence="5">Aspartyl/Asparaginyl beta-hydroxylase</fullName>
    </submittedName>
</protein>
<dbReference type="InterPro" id="IPR007803">
    <property type="entry name" value="Asp/Arg/Pro-Hydrxlase"/>
</dbReference>
<gene>
    <name evidence="5" type="ORF">Pla111_22330</name>
</gene>
<dbReference type="Pfam" id="PF05118">
    <property type="entry name" value="Asp_Arg_Hydrox"/>
    <property type="match status" value="1"/>
</dbReference>
<evidence type="ECO:0000259" key="4">
    <source>
        <dbReference type="Pfam" id="PF05118"/>
    </source>
</evidence>
<evidence type="ECO:0000256" key="2">
    <source>
        <dbReference type="ARBA" id="ARBA00022964"/>
    </source>
</evidence>
<dbReference type="RefSeq" id="WP_146574283.1">
    <property type="nucleotide sequence ID" value="NZ_SJPH01000004.1"/>
</dbReference>
<dbReference type="Proteomes" id="UP000318995">
    <property type="component" value="Unassembled WGS sequence"/>
</dbReference>
<reference evidence="5 6" key="1">
    <citation type="submission" date="2019-02" db="EMBL/GenBank/DDBJ databases">
        <title>Deep-cultivation of Planctomycetes and their phenomic and genomic characterization uncovers novel biology.</title>
        <authorList>
            <person name="Wiegand S."/>
            <person name="Jogler M."/>
            <person name="Boedeker C."/>
            <person name="Pinto D."/>
            <person name="Vollmers J."/>
            <person name="Rivas-Marin E."/>
            <person name="Kohn T."/>
            <person name="Peeters S.H."/>
            <person name="Heuer A."/>
            <person name="Rast P."/>
            <person name="Oberbeckmann S."/>
            <person name="Bunk B."/>
            <person name="Jeske O."/>
            <person name="Meyerdierks A."/>
            <person name="Storesund J.E."/>
            <person name="Kallscheuer N."/>
            <person name="Luecker S."/>
            <person name="Lage O.M."/>
            <person name="Pohl T."/>
            <person name="Merkel B.J."/>
            <person name="Hornburger P."/>
            <person name="Mueller R.-W."/>
            <person name="Bruemmer F."/>
            <person name="Labrenz M."/>
            <person name="Spormann A.M."/>
            <person name="Op Den Camp H."/>
            <person name="Overmann J."/>
            <person name="Amann R."/>
            <person name="Jetten M.S.M."/>
            <person name="Mascher T."/>
            <person name="Medema M.H."/>
            <person name="Devos D.P."/>
            <person name="Kaster A.-K."/>
            <person name="Ovreas L."/>
            <person name="Rohde M."/>
            <person name="Galperin M.Y."/>
            <person name="Jogler C."/>
        </authorList>
    </citation>
    <scope>NUCLEOTIDE SEQUENCE [LARGE SCALE GENOMIC DNA]</scope>
    <source>
        <strain evidence="5 6">Pla111</strain>
    </source>
</reference>
<proteinExistence type="inferred from homology"/>
<dbReference type="InterPro" id="IPR027443">
    <property type="entry name" value="IPNS-like_sf"/>
</dbReference>
<evidence type="ECO:0000313" key="6">
    <source>
        <dbReference type="Proteomes" id="UP000318995"/>
    </source>
</evidence>
<dbReference type="EMBL" id="SJPH01000004">
    <property type="protein sequence ID" value="TWT43282.1"/>
    <property type="molecule type" value="Genomic_DNA"/>
</dbReference>
<comment type="caution">
    <text evidence="5">The sequence shown here is derived from an EMBL/GenBank/DDBJ whole genome shotgun (WGS) entry which is preliminary data.</text>
</comment>
<keyword evidence="3" id="KW-0560">Oxidoreductase</keyword>
<keyword evidence="6" id="KW-1185">Reference proteome</keyword>
<evidence type="ECO:0000256" key="1">
    <source>
        <dbReference type="ARBA" id="ARBA00007730"/>
    </source>
</evidence>
<dbReference type="GO" id="GO:0051213">
    <property type="term" value="F:dioxygenase activity"/>
    <property type="evidence" value="ECO:0007669"/>
    <property type="project" value="UniProtKB-KW"/>
</dbReference>
<dbReference type="AlphaFoldDB" id="A0A5C5W0I4"/>
<evidence type="ECO:0000256" key="3">
    <source>
        <dbReference type="ARBA" id="ARBA00023002"/>
    </source>
</evidence>
<organism evidence="5 6">
    <name type="scientific">Botrimarina hoheduenensis</name>
    <dbReference type="NCBI Taxonomy" id="2528000"/>
    <lineage>
        <taxon>Bacteria</taxon>
        <taxon>Pseudomonadati</taxon>
        <taxon>Planctomycetota</taxon>
        <taxon>Planctomycetia</taxon>
        <taxon>Pirellulales</taxon>
        <taxon>Lacipirellulaceae</taxon>
        <taxon>Botrimarina</taxon>
    </lineage>
</organism>
<comment type="similarity">
    <text evidence="1">Belongs to the aspartyl/asparaginyl beta-hydroxylase family.</text>
</comment>
<dbReference type="InterPro" id="IPR051821">
    <property type="entry name" value="Asp/Asn_beta-hydroxylase"/>
</dbReference>
<dbReference type="GO" id="GO:0016020">
    <property type="term" value="C:membrane"/>
    <property type="evidence" value="ECO:0007669"/>
    <property type="project" value="TreeGrafter"/>
</dbReference>
<sequence length="232" mass="26980">MPALRELANRWYRRGVGDAARPVVHRIEAVCPALRTLETPENFDAIRSELLALLPHRKGIPKYHDLDPGRGHLSSEADGDASWRVFMLYAMGAKPAENRARCPRTCELVEAIPDLFQAFFSILEPHKSVPPHEGPYAGYLRYHLPLVVPTDKPPRMRIRDHWHTWREGEGLLFDDHWEHEVENHSDQVRVVLIVDILRPLPWLRDRVNRLVTRTLLRRRYGQRIAQGKQPDL</sequence>
<accession>A0A5C5W0I4</accession>
<evidence type="ECO:0000313" key="5">
    <source>
        <dbReference type="EMBL" id="TWT43282.1"/>
    </source>
</evidence>
<name>A0A5C5W0I4_9BACT</name>
<keyword evidence="2" id="KW-0223">Dioxygenase</keyword>
<dbReference type="PANTHER" id="PTHR46332">
    <property type="entry name" value="ASPARTATE BETA-HYDROXYLASE DOMAIN-CONTAINING PROTEIN 2"/>
    <property type="match status" value="1"/>
</dbReference>